<feature type="transmembrane region" description="Helical" evidence="1">
    <location>
        <begin position="7"/>
        <end position="30"/>
    </location>
</feature>
<keyword evidence="1" id="KW-0472">Membrane</keyword>
<reference evidence="3" key="1">
    <citation type="submission" date="2017-08" db="EMBL/GenBank/DDBJ databases">
        <authorList>
            <person name="Varghese N."/>
            <person name="Submissions S."/>
        </authorList>
    </citation>
    <scope>NUCLEOTIDE SEQUENCE [LARGE SCALE GENOMIC DNA]</scope>
    <source>
        <strain evidence="3">JC22</strain>
    </source>
</reference>
<organism evidence="2 3">
    <name type="scientific">Ureibacillus xyleni</name>
    <dbReference type="NCBI Taxonomy" id="614648"/>
    <lineage>
        <taxon>Bacteria</taxon>
        <taxon>Bacillati</taxon>
        <taxon>Bacillota</taxon>
        <taxon>Bacilli</taxon>
        <taxon>Bacillales</taxon>
        <taxon>Caryophanaceae</taxon>
        <taxon>Ureibacillus</taxon>
    </lineage>
</organism>
<evidence type="ECO:0000313" key="2">
    <source>
        <dbReference type="EMBL" id="SOC05859.1"/>
    </source>
</evidence>
<keyword evidence="1" id="KW-1133">Transmembrane helix</keyword>
<dbReference type="OrthoDB" id="2738944at2"/>
<name>A0A285SDG1_9BACL</name>
<dbReference type="EMBL" id="OBMQ01000004">
    <property type="protein sequence ID" value="SOC05859.1"/>
    <property type="molecule type" value="Genomic_DNA"/>
</dbReference>
<dbReference type="Proteomes" id="UP000219636">
    <property type="component" value="Unassembled WGS sequence"/>
</dbReference>
<proteinExistence type="predicted"/>
<accession>A0A285SDG1</accession>
<dbReference type="AlphaFoldDB" id="A0A285SDG1"/>
<keyword evidence="1" id="KW-0812">Transmembrane</keyword>
<gene>
    <name evidence="2" type="ORF">SAMN05880501_104127</name>
</gene>
<evidence type="ECO:0000313" key="3">
    <source>
        <dbReference type="Proteomes" id="UP000219636"/>
    </source>
</evidence>
<dbReference type="RefSeq" id="WP_097073087.1">
    <property type="nucleotide sequence ID" value="NZ_OBMQ01000004.1"/>
</dbReference>
<evidence type="ECO:0000256" key="1">
    <source>
        <dbReference type="SAM" id="Phobius"/>
    </source>
</evidence>
<keyword evidence="3" id="KW-1185">Reference proteome</keyword>
<protein>
    <submittedName>
        <fullName evidence="2">Uncharacterized protein</fullName>
    </submittedName>
</protein>
<sequence length="65" mass="7452">MFNFFRYLAATVAISGVVLLVLSFFVSVSIWFGIELVKSGIFLYMFGLFMQLFEHESTERAAEET</sequence>